<gene>
    <name evidence="2" type="ORF">AC731_005730</name>
</gene>
<dbReference type="InterPro" id="IPR025528">
    <property type="entry name" value="BrnA_antitoxin"/>
</dbReference>
<dbReference type="Proteomes" id="UP000036902">
    <property type="component" value="Chromosome"/>
</dbReference>
<dbReference type="KEGG" id="thu:AC731_005730"/>
<evidence type="ECO:0000313" key="2">
    <source>
        <dbReference type="EMBL" id="AMO36478.1"/>
    </source>
</evidence>
<reference evidence="3" key="1">
    <citation type="submission" date="2016-03" db="EMBL/GenBank/DDBJ databases">
        <authorList>
            <person name="Ma C."/>
            <person name="Zhou S."/>
            <person name="Yang G."/>
        </authorList>
    </citation>
    <scope>NUCLEOTIDE SEQUENCE [LARGE SCALE GENOMIC DNA]</scope>
    <source>
        <strain evidence="3">SgZ-1</strain>
    </source>
</reference>
<evidence type="ECO:0000256" key="1">
    <source>
        <dbReference type="SAM" id="MobiDB-lite"/>
    </source>
</evidence>
<evidence type="ECO:0000313" key="3">
    <source>
        <dbReference type="Proteomes" id="UP000036902"/>
    </source>
</evidence>
<sequence length="104" mass="11314">MSGSKTNAMKRKAVLEAVRAMAPAQDFVWDGSDEDDRPATAAELAAGVEASRRKRGRPAGSGTKEQVAIRIDHDILEAFRSGGPGWQTRMNDALREWVKTHPAP</sequence>
<organism evidence="2 3">
    <name type="scientific">Thauera humireducens</name>
    <dbReference type="NCBI Taxonomy" id="1134435"/>
    <lineage>
        <taxon>Bacteria</taxon>
        <taxon>Pseudomonadati</taxon>
        <taxon>Pseudomonadota</taxon>
        <taxon>Betaproteobacteria</taxon>
        <taxon>Rhodocyclales</taxon>
        <taxon>Zoogloeaceae</taxon>
        <taxon>Thauera</taxon>
    </lineage>
</organism>
<proteinExistence type="predicted"/>
<feature type="compositionally biased region" description="Low complexity" evidence="1">
    <location>
        <begin position="39"/>
        <end position="49"/>
    </location>
</feature>
<dbReference type="EMBL" id="CP014646">
    <property type="protein sequence ID" value="AMO36478.1"/>
    <property type="molecule type" value="Genomic_DNA"/>
</dbReference>
<evidence type="ECO:0008006" key="4">
    <source>
        <dbReference type="Google" id="ProtNLM"/>
    </source>
</evidence>
<dbReference type="AlphaFoldDB" id="A0A127K3E7"/>
<accession>A0A127K3E7</accession>
<keyword evidence="3" id="KW-1185">Reference proteome</keyword>
<protein>
    <recommendedName>
        <fullName evidence="4">BrnA antitoxin of type II toxin-antitoxin system</fullName>
    </recommendedName>
</protein>
<name>A0A127K3E7_9RHOO</name>
<dbReference type="Pfam" id="PF14384">
    <property type="entry name" value="BrnA_antitoxin"/>
    <property type="match status" value="1"/>
</dbReference>
<feature type="region of interest" description="Disordered" evidence="1">
    <location>
        <begin position="28"/>
        <end position="66"/>
    </location>
</feature>
<dbReference type="STRING" id="1134435.AC731_005730"/>